<keyword evidence="1" id="KW-1133">Transmembrane helix</keyword>
<evidence type="ECO:0000256" key="1">
    <source>
        <dbReference type="SAM" id="Phobius"/>
    </source>
</evidence>
<dbReference type="RefSeq" id="WP_005207985.1">
    <property type="nucleotide sequence ID" value="NZ_BAFC01000115.1"/>
</dbReference>
<reference evidence="2 3" key="1">
    <citation type="submission" date="2012-02" db="EMBL/GenBank/DDBJ databases">
        <title>Whole genome shotgun sequence of Gordonia sputi NBRC 100414.</title>
        <authorList>
            <person name="Yoshida I."/>
            <person name="Hosoyama A."/>
            <person name="Tsuchikane K."/>
            <person name="Katsumata H."/>
            <person name="Yamazaki S."/>
            <person name="Fujita N."/>
        </authorList>
    </citation>
    <scope>NUCLEOTIDE SEQUENCE [LARGE SCALE GENOMIC DNA]</scope>
    <source>
        <strain evidence="2 3">NBRC 100414</strain>
    </source>
</reference>
<sequence length="143" mass="15382">MSENEVALRADGVSSLVTFEPDAHAFRREGLGGLRRRSTGAGDRFPGADRFPLSDSDSAVGFGMKRSTILVGRGLELSTALVREPATGKWESQPTNRVGFLVYDELVLHGWHQRCSKQTLALIACVALVLTVVIAVLAVAFLA</sequence>
<keyword evidence="1" id="KW-0812">Transmembrane</keyword>
<dbReference type="AlphaFoldDB" id="H5U587"/>
<gene>
    <name evidence="2" type="ORF">GOSPT_117_00180</name>
</gene>
<accession>H5U587</accession>
<dbReference type="EMBL" id="BAFC01000115">
    <property type="protein sequence ID" value="GAB40895.1"/>
    <property type="molecule type" value="Genomic_DNA"/>
</dbReference>
<protein>
    <submittedName>
        <fullName evidence="2">Uncharacterized protein</fullName>
    </submittedName>
</protein>
<feature type="transmembrane region" description="Helical" evidence="1">
    <location>
        <begin position="120"/>
        <end position="142"/>
    </location>
</feature>
<evidence type="ECO:0000313" key="3">
    <source>
        <dbReference type="Proteomes" id="UP000005845"/>
    </source>
</evidence>
<evidence type="ECO:0000313" key="2">
    <source>
        <dbReference type="EMBL" id="GAB40895.1"/>
    </source>
</evidence>
<dbReference type="eggNOG" id="ENOG5030EX7">
    <property type="taxonomic scope" value="Bacteria"/>
</dbReference>
<comment type="caution">
    <text evidence="2">The sequence shown here is derived from an EMBL/GenBank/DDBJ whole genome shotgun (WGS) entry which is preliminary data.</text>
</comment>
<dbReference type="Proteomes" id="UP000005845">
    <property type="component" value="Unassembled WGS sequence"/>
</dbReference>
<proteinExistence type="predicted"/>
<keyword evidence="1" id="KW-0472">Membrane</keyword>
<name>H5U587_9ACTN</name>
<organism evidence="2 3">
    <name type="scientific">Gordonia sputi NBRC 100414</name>
    <dbReference type="NCBI Taxonomy" id="1089453"/>
    <lineage>
        <taxon>Bacteria</taxon>
        <taxon>Bacillati</taxon>
        <taxon>Actinomycetota</taxon>
        <taxon>Actinomycetes</taxon>
        <taxon>Mycobacteriales</taxon>
        <taxon>Gordoniaceae</taxon>
        <taxon>Gordonia</taxon>
    </lineage>
</organism>
<keyword evidence="3" id="KW-1185">Reference proteome</keyword>